<comment type="caution">
    <text evidence="10">The sequence shown here is derived from an EMBL/GenBank/DDBJ whole genome shotgun (WGS) entry which is preliminary data.</text>
</comment>
<evidence type="ECO:0000256" key="3">
    <source>
        <dbReference type="ARBA" id="ARBA00022763"/>
    </source>
</evidence>
<evidence type="ECO:0000259" key="8">
    <source>
        <dbReference type="Pfam" id="PF11600"/>
    </source>
</evidence>
<reference evidence="10" key="1">
    <citation type="submission" date="2020-02" db="EMBL/GenBank/DDBJ databases">
        <title>Relaxed selection underlies rapid genomic changes in the transitions from sociality to social parasitism in ants.</title>
        <authorList>
            <person name="Bi X."/>
        </authorList>
    </citation>
    <scope>NUCLEOTIDE SEQUENCE</scope>
    <source>
        <strain evidence="10">BGI-DK2014c</strain>
        <tissue evidence="10">Whole body</tissue>
    </source>
</reference>
<feature type="compositionally biased region" description="Basic and acidic residues" evidence="7">
    <location>
        <begin position="73"/>
        <end position="92"/>
    </location>
</feature>
<dbReference type="PANTHER" id="PTHR15272">
    <property type="entry name" value="CHROMATIN ASSEMBLY FACTOR 1 SUBUNIT A CAF-1 SUBUNIT A"/>
    <property type="match status" value="1"/>
</dbReference>
<dbReference type="GO" id="GO:0006281">
    <property type="term" value="P:DNA repair"/>
    <property type="evidence" value="ECO:0007669"/>
    <property type="project" value="UniProtKB-KW"/>
</dbReference>
<keyword evidence="2" id="KW-0235">DNA replication</keyword>
<dbReference type="InterPro" id="IPR022043">
    <property type="entry name" value="CAF1A_DD"/>
</dbReference>
<evidence type="ECO:0000256" key="5">
    <source>
        <dbReference type="ARBA" id="ARBA00023204"/>
    </source>
</evidence>
<feature type="compositionally biased region" description="Acidic residues" evidence="7">
    <location>
        <begin position="532"/>
        <end position="543"/>
    </location>
</feature>
<feature type="domain" description="Chromatin assembly factor 1 p150 subunit acidic region" evidence="8">
    <location>
        <begin position="260"/>
        <end position="407"/>
    </location>
</feature>
<comment type="subcellular location">
    <subcellularLocation>
        <location evidence="1">Nucleus</location>
    </subcellularLocation>
</comment>
<dbReference type="Pfam" id="PF12253">
    <property type="entry name" value="CAF1A_dimeriz"/>
    <property type="match status" value="1"/>
</dbReference>
<evidence type="ECO:0000256" key="7">
    <source>
        <dbReference type="SAM" id="MobiDB-lite"/>
    </source>
</evidence>
<feature type="compositionally biased region" description="Basic and acidic residues" evidence="7">
    <location>
        <begin position="113"/>
        <end position="122"/>
    </location>
</feature>
<feature type="region of interest" description="Disordered" evidence="7">
    <location>
        <begin position="901"/>
        <end position="940"/>
    </location>
</feature>
<feature type="compositionally biased region" description="Acidic residues" evidence="7">
    <location>
        <begin position="98"/>
        <end position="111"/>
    </location>
</feature>
<feature type="non-terminal residue" evidence="10">
    <location>
        <position position="1"/>
    </location>
</feature>
<evidence type="ECO:0000256" key="6">
    <source>
        <dbReference type="ARBA" id="ARBA00023242"/>
    </source>
</evidence>
<proteinExistence type="predicted"/>
<dbReference type="InterPro" id="IPR021644">
    <property type="entry name" value="CAF-1_p150_acidic"/>
</dbReference>
<feature type="compositionally biased region" description="Basic and acidic residues" evidence="7">
    <location>
        <begin position="148"/>
        <end position="171"/>
    </location>
</feature>
<dbReference type="PANTHER" id="PTHR15272:SF0">
    <property type="entry name" value="CHROMATIN ASSEMBLY FACTOR 1 SUBUNIT A"/>
    <property type="match status" value="1"/>
</dbReference>
<feature type="compositionally biased region" description="Basic and acidic residues" evidence="7">
    <location>
        <begin position="264"/>
        <end position="363"/>
    </location>
</feature>
<dbReference type="Proteomes" id="UP000668214">
    <property type="component" value="Unassembled WGS sequence"/>
</dbReference>
<accession>A0A836EXE3</accession>
<feature type="compositionally biased region" description="Polar residues" evidence="7">
    <location>
        <begin position="32"/>
        <end position="45"/>
    </location>
</feature>
<dbReference type="AlphaFoldDB" id="A0A836EXE3"/>
<keyword evidence="3" id="KW-0227">DNA damage</keyword>
<dbReference type="GO" id="GO:0006260">
    <property type="term" value="P:DNA replication"/>
    <property type="evidence" value="ECO:0007669"/>
    <property type="project" value="UniProtKB-KW"/>
</dbReference>
<feature type="compositionally biased region" description="Polar residues" evidence="7">
    <location>
        <begin position="675"/>
        <end position="687"/>
    </location>
</feature>
<evidence type="ECO:0000313" key="11">
    <source>
        <dbReference type="Proteomes" id="UP000668214"/>
    </source>
</evidence>
<keyword evidence="11" id="KW-1185">Reference proteome</keyword>
<feature type="compositionally biased region" description="Basic and acidic residues" evidence="7">
    <location>
        <begin position="902"/>
        <end position="923"/>
    </location>
</feature>
<feature type="domain" description="Chromatin assembly factor 1 subunit A dimerization" evidence="9">
    <location>
        <begin position="491"/>
        <end position="561"/>
    </location>
</feature>
<feature type="compositionally biased region" description="Acidic residues" evidence="7">
    <location>
        <begin position="551"/>
        <end position="569"/>
    </location>
</feature>
<evidence type="ECO:0000256" key="1">
    <source>
        <dbReference type="ARBA" id="ARBA00004123"/>
    </source>
</evidence>
<dbReference type="GO" id="GO:0033186">
    <property type="term" value="C:CAF-1 complex"/>
    <property type="evidence" value="ECO:0007669"/>
    <property type="project" value="TreeGrafter"/>
</dbReference>
<evidence type="ECO:0000256" key="2">
    <source>
        <dbReference type="ARBA" id="ARBA00022705"/>
    </source>
</evidence>
<dbReference type="Pfam" id="PF11600">
    <property type="entry name" value="CAF1A_acidic"/>
    <property type="match status" value="1"/>
</dbReference>
<feature type="region of interest" description="Disordered" evidence="7">
    <location>
        <begin position="532"/>
        <end position="570"/>
    </location>
</feature>
<evidence type="ECO:0000313" key="10">
    <source>
        <dbReference type="EMBL" id="KAG5313517.1"/>
    </source>
</evidence>
<feature type="region of interest" description="Disordered" evidence="7">
    <location>
        <begin position="218"/>
        <end position="364"/>
    </location>
</feature>
<dbReference type="EMBL" id="JAANIA010002525">
    <property type="protein sequence ID" value="KAG5313517.1"/>
    <property type="molecule type" value="Genomic_DNA"/>
</dbReference>
<feature type="compositionally biased region" description="Polar residues" evidence="7">
    <location>
        <begin position="218"/>
        <end position="230"/>
    </location>
</feature>
<sequence length="940" mass="109632">MNGSIEDSDCMIQEVTPKKKKKMRQAQLPFQIFSSSKSPNSTDNESNTKKRKIKSPLVESKSSKVLKLATENSVRKVPEKKREDASEKKLDVSNDIEIILDEEKEDLEQSDQQDTRKIDSTSKRSTPGKNKKLDKSQQKPGALTKFLKKTDKEIEKSDHVDNLPEQKDSNHDNNLLELKDKKDYTSQLSEIDDSIVNKDTDFSLQKTNCDITILSSDNEASSELDTSISNRNKETDILASPVTPKTDKDIKNKIKKLTPKQLQKRQEIIKRKEEKQKLKMEKEKRREKEKANRRMEKEEKQREKEEKERIEKEHKKKEKELKELKKQMEIEQKQKEKEAKEEERKKREEEKRRKEEERLEAERKKQKAASNFASFFVSKKQEVKSVEEESIIGVKIFMPFEIKADMRIAPICRRKLTEHDKLLFDNKCNVDLDKIELYLEDIKKGRIVPRTSSKTWPLETKEDEIILLDDDNDGSSNIITNTHNLEKHRPKLLQFNENRRPPYWGTWRKRSSIINSRRPFAKDKKLFEYEIDSDDEWEEEEPGESLKGSDDEKDEKEENPEENEYDIDNEFMVPHGYLSEEEAQADEEEMEDMSPQTQKMKLKILGKLFEAERNVKTHKLKPKIIGCIWQGPGNSFPESIPPKVKEFLSARQAWVNNIPIILPSSSSPEEDTSTNIECKTPSQQQSVKGPKKTKFPDEALPDLIRLVHGNRHGRHILMREFMTFWSKKSGSHLSKVSVLSKISEIADRIACPEEGPMHLKSCWYIPEGIRKQYLPDITLSLPNCWKYILVPSQKSDSQNVIANKTEKEEKDKEKEKKHIPLITQFTKKITQEDMKKQLKSVVKQEEIQKESTSKLDQISVLPKLPPLQRPPKRATLISVGRGEQFPERSRQNMLAEFVGLNKKKEEPLNNEKSVDSDKVRLMENNDMNKMNQKLESSDKS</sequence>
<keyword evidence="6" id="KW-0539">Nucleus</keyword>
<evidence type="ECO:0000256" key="4">
    <source>
        <dbReference type="ARBA" id="ARBA00023186"/>
    </source>
</evidence>
<dbReference type="GO" id="GO:0005634">
    <property type="term" value="C:nucleus"/>
    <property type="evidence" value="ECO:0007669"/>
    <property type="project" value="UniProtKB-SubCell"/>
</dbReference>
<evidence type="ECO:0000259" key="9">
    <source>
        <dbReference type="Pfam" id="PF12253"/>
    </source>
</evidence>
<feature type="non-terminal residue" evidence="10">
    <location>
        <position position="940"/>
    </location>
</feature>
<organism evidence="10 11">
    <name type="scientific">Pseudoatta argentina</name>
    <dbReference type="NCBI Taxonomy" id="621737"/>
    <lineage>
        <taxon>Eukaryota</taxon>
        <taxon>Metazoa</taxon>
        <taxon>Ecdysozoa</taxon>
        <taxon>Arthropoda</taxon>
        <taxon>Hexapoda</taxon>
        <taxon>Insecta</taxon>
        <taxon>Pterygota</taxon>
        <taxon>Neoptera</taxon>
        <taxon>Endopterygota</taxon>
        <taxon>Hymenoptera</taxon>
        <taxon>Apocrita</taxon>
        <taxon>Aculeata</taxon>
        <taxon>Formicoidea</taxon>
        <taxon>Formicidae</taxon>
        <taxon>Myrmicinae</taxon>
        <taxon>Pseudoatta</taxon>
    </lineage>
</organism>
<name>A0A836EXE3_9HYME</name>
<dbReference type="GO" id="GO:0006334">
    <property type="term" value="P:nucleosome assembly"/>
    <property type="evidence" value="ECO:0007669"/>
    <property type="project" value="TreeGrafter"/>
</dbReference>
<feature type="region of interest" description="Disordered" evidence="7">
    <location>
        <begin position="665"/>
        <end position="694"/>
    </location>
</feature>
<keyword evidence="5" id="KW-0234">DNA repair</keyword>
<feature type="region of interest" description="Disordered" evidence="7">
    <location>
        <begin position="1"/>
        <end position="182"/>
    </location>
</feature>
<gene>
    <name evidence="10" type="primary">Chaf1aa</name>
    <name evidence="10" type="ORF">G6Z78_0006012</name>
</gene>
<protein>
    <submittedName>
        <fullName evidence="10">CA1AA factor</fullName>
    </submittedName>
</protein>
<keyword evidence="4" id="KW-0143">Chaperone</keyword>
<feature type="compositionally biased region" description="Polar residues" evidence="7">
    <location>
        <begin position="925"/>
        <end position="934"/>
    </location>
</feature>